<reference evidence="1 2" key="1">
    <citation type="journal article" date="2015" name="Stand. Genomic Sci.">
        <title>Genomic Encyclopedia of Bacterial and Archaeal Type Strains, Phase III: the genomes of soil and plant-associated and newly described type strains.</title>
        <authorList>
            <person name="Whitman W.B."/>
            <person name="Woyke T."/>
            <person name="Klenk H.P."/>
            <person name="Zhou Y."/>
            <person name="Lilburn T.G."/>
            <person name="Beck B.J."/>
            <person name="De Vos P."/>
            <person name="Vandamme P."/>
            <person name="Eisen J.A."/>
            <person name="Garrity G."/>
            <person name="Hugenholtz P."/>
            <person name="Kyrpides N.C."/>
        </authorList>
    </citation>
    <scope>NUCLEOTIDE SEQUENCE [LARGE SCALE GENOMIC DNA]</scope>
    <source>
        <strain evidence="1 2">S2T63</strain>
    </source>
</reference>
<organism evidence="1 2">
    <name type="scientific">Microbacterium telephonicum</name>
    <dbReference type="NCBI Taxonomy" id="1714841"/>
    <lineage>
        <taxon>Bacteria</taxon>
        <taxon>Bacillati</taxon>
        <taxon>Actinomycetota</taxon>
        <taxon>Actinomycetes</taxon>
        <taxon>Micrococcales</taxon>
        <taxon>Microbacteriaceae</taxon>
        <taxon>Microbacterium</taxon>
    </lineage>
</organism>
<dbReference type="RefSeq" id="WP_158597351.1">
    <property type="nucleotide sequence ID" value="NZ_RCDB01000003.1"/>
</dbReference>
<keyword evidence="2" id="KW-1185">Reference proteome</keyword>
<accession>A0A498BYF8</accession>
<gene>
    <name evidence="1" type="ORF">C7474_2605</name>
</gene>
<dbReference type="InterPro" id="IPR039498">
    <property type="entry name" value="NTP_transf_5"/>
</dbReference>
<evidence type="ECO:0000313" key="1">
    <source>
        <dbReference type="EMBL" id="RLK48003.1"/>
    </source>
</evidence>
<comment type="caution">
    <text evidence="1">The sequence shown here is derived from an EMBL/GenBank/DDBJ whole genome shotgun (WGS) entry which is preliminary data.</text>
</comment>
<dbReference type="Pfam" id="PF14907">
    <property type="entry name" value="NTP_transf_5"/>
    <property type="match status" value="1"/>
</dbReference>
<dbReference type="EMBL" id="RCDB01000003">
    <property type="protein sequence ID" value="RLK48003.1"/>
    <property type="molecule type" value="Genomic_DNA"/>
</dbReference>
<sequence length="305" mass="34005">MTTPAAPTTTLRLDEANELLTAWAQHRARERGIRLLVLKGRPLSDDGLRAARVSADVDVLVEPARFDEYCAVVLDAGWEEFPSTFASAHFTLHSRSFRKNGWPNSFDVHSEYPGFLRDRVAVFEALWDGRREAAFAHQPCDIPSRAANVLVLALHSLRGTHTQERHRAELQHLQAASFTADERQAIGEVAERTGAATAIPAFLEGIGVAVATDPDLARGAAAREWRRKVAEADGAAASWLLLVARAPWREKPVIVARALWPSRRDFAINHPEIPDRVWPQLHGRLARLGRGFRRLPVVARSRARR</sequence>
<dbReference type="Proteomes" id="UP000273158">
    <property type="component" value="Unassembled WGS sequence"/>
</dbReference>
<evidence type="ECO:0000313" key="2">
    <source>
        <dbReference type="Proteomes" id="UP000273158"/>
    </source>
</evidence>
<dbReference type="AlphaFoldDB" id="A0A498BYF8"/>
<protein>
    <submittedName>
        <fullName evidence="1">Putative nucleotidyltransferase-like protein</fullName>
    </submittedName>
</protein>
<dbReference type="GO" id="GO:0016740">
    <property type="term" value="F:transferase activity"/>
    <property type="evidence" value="ECO:0007669"/>
    <property type="project" value="UniProtKB-KW"/>
</dbReference>
<proteinExistence type="predicted"/>
<keyword evidence="1" id="KW-0808">Transferase</keyword>
<name>A0A498BYF8_9MICO</name>
<dbReference type="OrthoDB" id="3782133at2"/>